<feature type="domain" description="TonB-dependent receptor plug" evidence="14">
    <location>
        <begin position="49"/>
        <end position="156"/>
    </location>
</feature>
<dbReference type="SUPFAM" id="SSF56935">
    <property type="entry name" value="Porins"/>
    <property type="match status" value="1"/>
</dbReference>
<feature type="signal peptide" evidence="12">
    <location>
        <begin position="1"/>
        <end position="23"/>
    </location>
</feature>
<organism evidence="15 16">
    <name type="scientific">Endobacter medicaginis</name>
    <dbReference type="NCBI Taxonomy" id="1181271"/>
    <lineage>
        <taxon>Bacteria</taxon>
        <taxon>Pseudomonadati</taxon>
        <taxon>Pseudomonadota</taxon>
        <taxon>Alphaproteobacteria</taxon>
        <taxon>Acetobacterales</taxon>
        <taxon>Acetobacteraceae</taxon>
        <taxon>Endobacter</taxon>
    </lineage>
</organism>
<evidence type="ECO:0000256" key="9">
    <source>
        <dbReference type="ARBA" id="ARBA00023237"/>
    </source>
</evidence>
<dbReference type="PANTHER" id="PTHR30069">
    <property type="entry name" value="TONB-DEPENDENT OUTER MEMBRANE RECEPTOR"/>
    <property type="match status" value="1"/>
</dbReference>
<keyword evidence="3 10" id="KW-1134">Transmembrane beta strand</keyword>
<feature type="domain" description="TonB-dependent receptor-like beta-barrel" evidence="13">
    <location>
        <begin position="247"/>
        <end position="652"/>
    </location>
</feature>
<dbReference type="EMBL" id="JACHXV010000007">
    <property type="protein sequence ID" value="MBB3174348.1"/>
    <property type="molecule type" value="Genomic_DNA"/>
</dbReference>
<dbReference type="GO" id="GO:0044718">
    <property type="term" value="P:siderophore transmembrane transport"/>
    <property type="evidence" value="ECO:0007669"/>
    <property type="project" value="TreeGrafter"/>
</dbReference>
<dbReference type="Proteomes" id="UP000557688">
    <property type="component" value="Unassembled WGS sequence"/>
</dbReference>
<dbReference type="Pfam" id="PF07715">
    <property type="entry name" value="Plug"/>
    <property type="match status" value="1"/>
</dbReference>
<evidence type="ECO:0000256" key="1">
    <source>
        <dbReference type="ARBA" id="ARBA00004571"/>
    </source>
</evidence>
<evidence type="ECO:0000256" key="7">
    <source>
        <dbReference type="ARBA" id="ARBA00023136"/>
    </source>
</evidence>
<evidence type="ECO:0000256" key="10">
    <source>
        <dbReference type="PROSITE-ProRule" id="PRU01360"/>
    </source>
</evidence>
<evidence type="ECO:0000259" key="14">
    <source>
        <dbReference type="Pfam" id="PF07715"/>
    </source>
</evidence>
<evidence type="ECO:0000256" key="11">
    <source>
        <dbReference type="RuleBase" id="RU003357"/>
    </source>
</evidence>
<dbReference type="PANTHER" id="PTHR30069:SF29">
    <property type="entry name" value="HEMOGLOBIN AND HEMOGLOBIN-HAPTOGLOBIN-BINDING PROTEIN 1-RELATED"/>
    <property type="match status" value="1"/>
</dbReference>
<keyword evidence="2 10" id="KW-0813">Transport</keyword>
<dbReference type="InterPro" id="IPR039426">
    <property type="entry name" value="TonB-dep_rcpt-like"/>
</dbReference>
<evidence type="ECO:0000256" key="2">
    <source>
        <dbReference type="ARBA" id="ARBA00022448"/>
    </source>
</evidence>
<dbReference type="InterPro" id="IPR036942">
    <property type="entry name" value="Beta-barrel_TonB_sf"/>
</dbReference>
<keyword evidence="7 10" id="KW-0472">Membrane</keyword>
<gene>
    <name evidence="15" type="ORF">FHR90_002189</name>
</gene>
<keyword evidence="6 11" id="KW-0798">TonB box</keyword>
<comment type="similarity">
    <text evidence="10 11">Belongs to the TonB-dependent receptor family.</text>
</comment>
<keyword evidence="4 10" id="KW-0812">Transmembrane</keyword>
<dbReference type="Gene3D" id="2.170.130.10">
    <property type="entry name" value="TonB-dependent receptor, plug domain"/>
    <property type="match status" value="1"/>
</dbReference>
<dbReference type="GO" id="GO:0009279">
    <property type="term" value="C:cell outer membrane"/>
    <property type="evidence" value="ECO:0007669"/>
    <property type="project" value="UniProtKB-SubCell"/>
</dbReference>
<dbReference type="InterPro" id="IPR000531">
    <property type="entry name" value="Beta-barrel_TonB"/>
</dbReference>
<evidence type="ECO:0000256" key="4">
    <source>
        <dbReference type="ARBA" id="ARBA00022692"/>
    </source>
</evidence>
<keyword evidence="5 12" id="KW-0732">Signal</keyword>
<name>A0A839UVL0_9PROT</name>
<dbReference type="Gene3D" id="2.40.170.20">
    <property type="entry name" value="TonB-dependent receptor, beta-barrel domain"/>
    <property type="match status" value="1"/>
</dbReference>
<keyword evidence="16" id="KW-1185">Reference proteome</keyword>
<evidence type="ECO:0000256" key="6">
    <source>
        <dbReference type="ARBA" id="ARBA00023077"/>
    </source>
</evidence>
<keyword evidence="9 10" id="KW-0998">Cell outer membrane</keyword>
<reference evidence="15 16" key="1">
    <citation type="submission" date="2020-08" db="EMBL/GenBank/DDBJ databases">
        <title>Genomic Encyclopedia of Type Strains, Phase III (KMG-III): the genomes of soil and plant-associated and newly described type strains.</title>
        <authorList>
            <person name="Whitman W."/>
        </authorList>
    </citation>
    <scope>NUCLEOTIDE SEQUENCE [LARGE SCALE GENOMIC DNA]</scope>
    <source>
        <strain evidence="15 16">CECT 8088</strain>
    </source>
</reference>
<accession>A0A839UVL0</accession>
<dbReference type="CDD" id="cd01347">
    <property type="entry name" value="ligand_gated_channel"/>
    <property type="match status" value="1"/>
</dbReference>
<proteinExistence type="inferred from homology"/>
<evidence type="ECO:0000256" key="5">
    <source>
        <dbReference type="ARBA" id="ARBA00022729"/>
    </source>
</evidence>
<feature type="chain" id="PRO_5032408305" evidence="12">
    <location>
        <begin position="24"/>
        <end position="684"/>
    </location>
</feature>
<comment type="caution">
    <text evidence="15">The sequence shown here is derived from an EMBL/GenBank/DDBJ whole genome shotgun (WGS) entry which is preliminary data.</text>
</comment>
<keyword evidence="8 15" id="KW-0675">Receptor</keyword>
<evidence type="ECO:0000256" key="3">
    <source>
        <dbReference type="ARBA" id="ARBA00022452"/>
    </source>
</evidence>
<dbReference type="Pfam" id="PF00593">
    <property type="entry name" value="TonB_dep_Rec_b-barrel"/>
    <property type="match status" value="1"/>
</dbReference>
<comment type="subcellular location">
    <subcellularLocation>
        <location evidence="1 10">Cell outer membrane</location>
        <topology evidence="1 10">Multi-pass membrane protein</topology>
    </subcellularLocation>
</comment>
<dbReference type="AlphaFoldDB" id="A0A839UVL0"/>
<dbReference type="InterPro" id="IPR012910">
    <property type="entry name" value="Plug_dom"/>
</dbReference>
<evidence type="ECO:0000313" key="16">
    <source>
        <dbReference type="Proteomes" id="UP000557688"/>
    </source>
</evidence>
<evidence type="ECO:0000256" key="8">
    <source>
        <dbReference type="ARBA" id="ARBA00023170"/>
    </source>
</evidence>
<evidence type="ECO:0000313" key="15">
    <source>
        <dbReference type="EMBL" id="MBB3174348.1"/>
    </source>
</evidence>
<sequence length="684" mass="73690">MSRILPVMTCVIAWAPAHAIAQAARTTPPPSPTEEIVVTATRAPDPIGDVPASVSVISAAQIADTPARGIDDILRRVPSVDLPIASTDEQHPTDTIVSMRGLSGIRALVLLDGVPLNDPFFGYVQWSEVPLDTIERVEVVRGGGATLWGNYAMGGVINILTRPIDRTELVMASSGGSRGTTRTDGHAAVAGQSYGIGLDVGQSHSDGYVEQIVSARGPVSVPTSFTAHTAAVSGEAHLSETLTARARAGWYDNDQNFLTRLNTNTQRNLRTTGSLGWRPDRRSLLELNGFFIDERFLTDNPGTPDGADPLAEEYVQNSHLTRAQDRGASLSARREWSGWLRALSAGIDWHTIRGNDRARIFDETGALTRTDLGAGAQRFVGGFAQADLRPLPQVQVLASVRYQDFLSYDGTDDTPGGLGANLPHRHSNDVDPRLSLRWRLPAGFALRGAVYRAFRAPTLDNLYRAASVPGYILYGNSALAPETLRGAEAGFDYIHDTVRLQATAYDSVISNFITYRYLDADALPPGFDIGARLINAGRARARGVEAELSFRAADALLVTLGYTYADSVVTRNAEDPASVGVQQPGIPKHRVSAGLDWTGPRGVVLSPRLRWLGATSGDPDAIYRTQQHLVVDLGGRVPLGHGVEGFAQIENLFDRRYIGTNDGFTAPLYGRPFTATAGVRVKLD</sequence>
<protein>
    <submittedName>
        <fullName evidence="15">Outer membrane cobalamin receptor</fullName>
    </submittedName>
</protein>
<dbReference type="RefSeq" id="WP_218062070.1">
    <property type="nucleotide sequence ID" value="NZ_JABXXQ010000216.1"/>
</dbReference>
<evidence type="ECO:0000259" key="13">
    <source>
        <dbReference type="Pfam" id="PF00593"/>
    </source>
</evidence>
<evidence type="ECO:0000256" key="12">
    <source>
        <dbReference type="SAM" id="SignalP"/>
    </source>
</evidence>
<dbReference type="PROSITE" id="PS52016">
    <property type="entry name" value="TONB_DEPENDENT_REC_3"/>
    <property type="match status" value="1"/>
</dbReference>
<dbReference type="GO" id="GO:0015344">
    <property type="term" value="F:siderophore uptake transmembrane transporter activity"/>
    <property type="evidence" value="ECO:0007669"/>
    <property type="project" value="TreeGrafter"/>
</dbReference>
<dbReference type="InterPro" id="IPR037066">
    <property type="entry name" value="Plug_dom_sf"/>
</dbReference>